<dbReference type="AlphaFoldDB" id="A0A3M7R2U2"/>
<evidence type="ECO:0000313" key="2">
    <source>
        <dbReference type="Proteomes" id="UP000276133"/>
    </source>
</evidence>
<proteinExistence type="predicted"/>
<keyword evidence="2" id="KW-1185">Reference proteome</keyword>
<accession>A0A3M7R2U2</accession>
<dbReference type="Proteomes" id="UP000276133">
    <property type="component" value="Unassembled WGS sequence"/>
</dbReference>
<organism evidence="1 2">
    <name type="scientific">Brachionus plicatilis</name>
    <name type="common">Marine rotifer</name>
    <name type="synonym">Brachionus muelleri</name>
    <dbReference type="NCBI Taxonomy" id="10195"/>
    <lineage>
        <taxon>Eukaryota</taxon>
        <taxon>Metazoa</taxon>
        <taxon>Spiralia</taxon>
        <taxon>Gnathifera</taxon>
        <taxon>Rotifera</taxon>
        <taxon>Eurotatoria</taxon>
        <taxon>Monogononta</taxon>
        <taxon>Pseudotrocha</taxon>
        <taxon>Ploima</taxon>
        <taxon>Brachionidae</taxon>
        <taxon>Brachionus</taxon>
    </lineage>
</organism>
<evidence type="ECO:0000313" key="1">
    <source>
        <dbReference type="EMBL" id="RNA17681.1"/>
    </source>
</evidence>
<name>A0A3M7R2U2_BRAPC</name>
<protein>
    <submittedName>
        <fullName evidence="1">Uncharacterized protein</fullName>
    </submittedName>
</protein>
<gene>
    <name evidence="1" type="ORF">BpHYR1_028016</name>
</gene>
<sequence length="67" mass="7859">MVIPVGLELDSVSWVIPVFQSSVHLFHAFFDVLYVIKRYEGDGIDPVVFCQESSISYRKYYYRFSKS</sequence>
<comment type="caution">
    <text evidence="1">The sequence shown here is derived from an EMBL/GenBank/DDBJ whole genome shotgun (WGS) entry which is preliminary data.</text>
</comment>
<dbReference type="EMBL" id="REGN01004401">
    <property type="protein sequence ID" value="RNA17681.1"/>
    <property type="molecule type" value="Genomic_DNA"/>
</dbReference>
<reference evidence="1 2" key="1">
    <citation type="journal article" date="2018" name="Sci. Rep.">
        <title>Genomic signatures of local adaptation to the degree of environmental predictability in rotifers.</title>
        <authorList>
            <person name="Franch-Gras L."/>
            <person name="Hahn C."/>
            <person name="Garcia-Roger E.M."/>
            <person name="Carmona M.J."/>
            <person name="Serra M."/>
            <person name="Gomez A."/>
        </authorList>
    </citation>
    <scope>NUCLEOTIDE SEQUENCE [LARGE SCALE GENOMIC DNA]</scope>
    <source>
        <strain evidence="1">HYR1</strain>
    </source>
</reference>